<protein>
    <submittedName>
        <fullName evidence="1">Uncharacterized protein</fullName>
    </submittedName>
</protein>
<dbReference type="Proteomes" id="UP001500454">
    <property type="component" value="Unassembled WGS sequence"/>
</dbReference>
<dbReference type="RefSeq" id="WP_345224991.1">
    <property type="nucleotide sequence ID" value="NZ_BAABHA010000008.1"/>
</dbReference>
<evidence type="ECO:0000313" key="1">
    <source>
        <dbReference type="EMBL" id="GAA4384506.1"/>
    </source>
</evidence>
<sequence length="270" mass="32086">MPFITVNNSKRIIGRIDFNAVPKLKGDLYNKPIDFFGPKEVQRLLALNMFFSEPNTFIADYYKKVDITDDLTMVYEPKPPSYHSSPTCERMHSNYKNFEIPIEIRKKGEQESIRYRNWFKNNIHLTDNPERLVGIIFTAFGVKVNAKGFELKNSGHITKENLSLSELELCIDKILIKHGYFFRDNEDKRNIIKQFQKITFLAYHNKEIYANETGISDEDLKKFLRFYQEEFKDPTKDYLIEYYRIMNNESLEFEGRLLEQLNFTPCSFCR</sequence>
<proteinExistence type="predicted"/>
<accession>A0ABP8J3V6</accession>
<gene>
    <name evidence="1" type="ORF">GCM10023186_26830</name>
</gene>
<organism evidence="1 2">
    <name type="scientific">Hymenobacter koreensis</name>
    <dbReference type="NCBI Taxonomy" id="1084523"/>
    <lineage>
        <taxon>Bacteria</taxon>
        <taxon>Pseudomonadati</taxon>
        <taxon>Bacteroidota</taxon>
        <taxon>Cytophagia</taxon>
        <taxon>Cytophagales</taxon>
        <taxon>Hymenobacteraceae</taxon>
        <taxon>Hymenobacter</taxon>
    </lineage>
</organism>
<dbReference type="EMBL" id="BAABHA010000008">
    <property type="protein sequence ID" value="GAA4384506.1"/>
    <property type="molecule type" value="Genomic_DNA"/>
</dbReference>
<evidence type="ECO:0000313" key="2">
    <source>
        <dbReference type="Proteomes" id="UP001500454"/>
    </source>
</evidence>
<name>A0ABP8J3V6_9BACT</name>
<keyword evidence="2" id="KW-1185">Reference proteome</keyword>
<comment type="caution">
    <text evidence="1">The sequence shown here is derived from an EMBL/GenBank/DDBJ whole genome shotgun (WGS) entry which is preliminary data.</text>
</comment>
<reference evidence="2" key="1">
    <citation type="journal article" date="2019" name="Int. J. Syst. Evol. Microbiol.">
        <title>The Global Catalogue of Microorganisms (GCM) 10K type strain sequencing project: providing services to taxonomists for standard genome sequencing and annotation.</title>
        <authorList>
            <consortium name="The Broad Institute Genomics Platform"/>
            <consortium name="The Broad Institute Genome Sequencing Center for Infectious Disease"/>
            <person name="Wu L."/>
            <person name="Ma J."/>
        </authorList>
    </citation>
    <scope>NUCLEOTIDE SEQUENCE [LARGE SCALE GENOMIC DNA]</scope>
    <source>
        <strain evidence="2">JCM 17924</strain>
    </source>
</reference>